<dbReference type="AlphaFoldDB" id="A0A1D8P6X8"/>
<keyword evidence="5" id="KW-1185">Reference proteome</keyword>
<evidence type="ECO:0000313" key="5">
    <source>
        <dbReference type="Proteomes" id="UP000176050"/>
    </source>
</evidence>
<sequence>MKKILNKILILLIAPIFFVACEDDPILTELNPNATVSISLSTTTVVLESENAETEALTVSWEQPDFGFSAAPTYKILIDKADGDFSNPQTVNAGTELQKILTVSQLNSILLNLEFEQDVPADIQIKVEAAIGNYNTIESDIAILNATSYQDLLDLSTTWGIVGSATPNGWDGPDLPFFKSTSSTDYIAYVTLADGEIKFRENNDWTNNFGDTGADGTLEAGGDNMAVSAGTYKIVFNLDALTYSIEEYAWGLVGSATVNGWDGPDMPLTYDSFSDQWKAVVTLMDGELKVRKNNDWAENYGDTGVDGILDSGGDNITISAGNYLVTVNFNDLSYSIEPTDIWGVVGSAAPNGWDGPDAKFTPDFGQEGVFYLNGIQLADGEIKFRLNDDWAVNYGDTGLDGILEDGGDNIPVTSGTYNIMLDFSNPDSPTYTLE</sequence>
<dbReference type="Proteomes" id="UP000176050">
    <property type="component" value="Chromosome"/>
</dbReference>
<gene>
    <name evidence="4" type="ORF">LPB138_06375</name>
</gene>
<evidence type="ECO:0000256" key="1">
    <source>
        <dbReference type="SAM" id="SignalP"/>
    </source>
</evidence>
<dbReference type="GO" id="GO:0019867">
    <property type="term" value="C:outer membrane"/>
    <property type="evidence" value="ECO:0007669"/>
    <property type="project" value="InterPro"/>
</dbReference>
<proteinExistence type="predicted"/>
<dbReference type="Gene3D" id="2.60.40.3620">
    <property type="match status" value="3"/>
</dbReference>
<keyword evidence="1" id="KW-0732">Signal</keyword>
<feature type="domain" description="SusE outer membrane protein" evidence="2">
    <location>
        <begin position="30"/>
        <end position="127"/>
    </location>
</feature>
<dbReference type="Pfam" id="PF16411">
    <property type="entry name" value="SusF_SusE"/>
    <property type="match status" value="1"/>
</dbReference>
<feature type="domain" description="Outer membrane protein SusF/SusE-like C-terminal" evidence="3">
    <location>
        <begin position="161"/>
        <end position="243"/>
    </location>
</feature>
<feature type="chain" id="PRO_5009110828" evidence="1">
    <location>
        <begin position="23"/>
        <end position="434"/>
    </location>
</feature>
<organism evidence="4 5">
    <name type="scientific">Urechidicola croceus</name>
    <dbReference type="NCBI Taxonomy" id="1850246"/>
    <lineage>
        <taxon>Bacteria</taxon>
        <taxon>Pseudomonadati</taxon>
        <taxon>Bacteroidota</taxon>
        <taxon>Flavobacteriia</taxon>
        <taxon>Flavobacteriales</taxon>
        <taxon>Flavobacteriaceae</taxon>
        <taxon>Urechidicola</taxon>
    </lineage>
</organism>
<dbReference type="RefSeq" id="WP_070236464.1">
    <property type="nucleotide sequence ID" value="NZ_CP017478.1"/>
</dbReference>
<dbReference type="Pfam" id="PF14292">
    <property type="entry name" value="SusE"/>
    <property type="match status" value="1"/>
</dbReference>
<dbReference type="InterPro" id="IPR025970">
    <property type="entry name" value="SusE"/>
</dbReference>
<dbReference type="KEGG" id="lul:LPB138_06375"/>
<dbReference type="GO" id="GO:2001070">
    <property type="term" value="F:starch binding"/>
    <property type="evidence" value="ECO:0007669"/>
    <property type="project" value="InterPro"/>
</dbReference>
<accession>A0A1D8P6X8</accession>
<dbReference type="STRING" id="1850246.LPB138_06375"/>
<dbReference type="OrthoDB" id="9793489at2"/>
<evidence type="ECO:0000259" key="3">
    <source>
        <dbReference type="Pfam" id="PF16411"/>
    </source>
</evidence>
<dbReference type="EMBL" id="CP017478">
    <property type="protein sequence ID" value="AOW20326.1"/>
    <property type="molecule type" value="Genomic_DNA"/>
</dbReference>
<dbReference type="InterPro" id="IPR032187">
    <property type="entry name" value="SusF/SusE-like_C"/>
</dbReference>
<evidence type="ECO:0000313" key="4">
    <source>
        <dbReference type="EMBL" id="AOW20326.1"/>
    </source>
</evidence>
<reference evidence="4 5" key="1">
    <citation type="submission" date="2016-10" db="EMBL/GenBank/DDBJ databases">
        <title>Lutibacter sp. LPB0138, isolated from marine gastropod.</title>
        <authorList>
            <person name="Kim E."/>
            <person name="Yi H."/>
        </authorList>
    </citation>
    <scope>NUCLEOTIDE SEQUENCE [LARGE SCALE GENOMIC DNA]</scope>
    <source>
        <strain evidence="4 5">LPB0138</strain>
    </source>
</reference>
<dbReference type="PROSITE" id="PS51257">
    <property type="entry name" value="PROKAR_LIPOPROTEIN"/>
    <property type="match status" value="1"/>
</dbReference>
<feature type="signal peptide" evidence="1">
    <location>
        <begin position="1"/>
        <end position="22"/>
    </location>
</feature>
<protein>
    <submittedName>
        <fullName evidence="4">Uncharacterized protein</fullName>
    </submittedName>
</protein>
<name>A0A1D8P6X8_9FLAO</name>
<dbReference type="CDD" id="cd12956">
    <property type="entry name" value="CBM_SusE-F_like"/>
    <property type="match status" value="3"/>
</dbReference>
<evidence type="ECO:0000259" key="2">
    <source>
        <dbReference type="Pfam" id="PF14292"/>
    </source>
</evidence>